<dbReference type="InterPro" id="IPR037401">
    <property type="entry name" value="SnoaL-like"/>
</dbReference>
<dbReference type="Gene3D" id="3.10.450.50">
    <property type="match status" value="1"/>
</dbReference>
<organism evidence="2 3">
    <name type="scientific">Comamonas testosteroni</name>
    <name type="common">Pseudomonas testosteroni</name>
    <dbReference type="NCBI Taxonomy" id="285"/>
    <lineage>
        <taxon>Bacteria</taxon>
        <taxon>Pseudomonadati</taxon>
        <taxon>Pseudomonadota</taxon>
        <taxon>Betaproteobacteria</taxon>
        <taxon>Burkholderiales</taxon>
        <taxon>Comamonadaceae</taxon>
        <taxon>Comamonas</taxon>
    </lineage>
</organism>
<dbReference type="SUPFAM" id="SSF54427">
    <property type="entry name" value="NTF2-like"/>
    <property type="match status" value="1"/>
</dbReference>
<dbReference type="Proteomes" id="UP000029553">
    <property type="component" value="Unassembled WGS sequence"/>
</dbReference>
<feature type="domain" description="SnoaL-like" evidence="1">
    <location>
        <begin position="10"/>
        <end position="136"/>
    </location>
</feature>
<accession>A0A096HQI8</accession>
<dbReference type="RefSeq" id="WP_034367030.1">
    <property type="nucleotide sequence ID" value="NZ_AWOR01000026.1"/>
</dbReference>
<proteinExistence type="predicted"/>
<dbReference type="InterPro" id="IPR032710">
    <property type="entry name" value="NTF2-like_dom_sf"/>
</dbReference>
<gene>
    <name evidence="2" type="ORF">P353_06955</name>
</gene>
<evidence type="ECO:0000313" key="3">
    <source>
        <dbReference type="Proteomes" id="UP000029553"/>
    </source>
</evidence>
<protein>
    <recommendedName>
        <fullName evidence="1">SnoaL-like domain-containing protein</fullName>
    </recommendedName>
</protein>
<dbReference type="EMBL" id="AWOR01000026">
    <property type="protein sequence ID" value="KGH31232.1"/>
    <property type="molecule type" value="Genomic_DNA"/>
</dbReference>
<reference evidence="2 3" key="1">
    <citation type="submission" date="2013-09" db="EMBL/GenBank/DDBJ databases">
        <title>High correlation between genotypes and phenotypes of environmental bacteria Comamonas testosteroni strains.</title>
        <authorList>
            <person name="Liu L."/>
            <person name="Zhu W."/>
            <person name="Xia X."/>
            <person name="Xu B."/>
            <person name="Luo M."/>
            <person name="Wang G."/>
        </authorList>
    </citation>
    <scope>NUCLEOTIDE SEQUENCE [LARGE SCALE GENOMIC DNA]</scope>
    <source>
        <strain evidence="2 3">JL40</strain>
    </source>
</reference>
<name>A0A096HQI8_COMTE</name>
<evidence type="ECO:0000259" key="1">
    <source>
        <dbReference type="Pfam" id="PF13577"/>
    </source>
</evidence>
<sequence>MDNDLQQLHRQACIDLVLRAAAYADAGDALRFSQLFTEDAVLQRPNGEPLEGRSAIVAAYQKRPTGRMTRHLLTNILVEMQGADTASAHSQVLLWSCDDSEPVTVHGRKAHARQLLGEFNDHFCRTADGHWLIARREARFVMFCDSPAA</sequence>
<dbReference type="AlphaFoldDB" id="A0A096HQI8"/>
<dbReference type="Pfam" id="PF13577">
    <property type="entry name" value="SnoaL_4"/>
    <property type="match status" value="1"/>
</dbReference>
<comment type="caution">
    <text evidence="2">The sequence shown here is derived from an EMBL/GenBank/DDBJ whole genome shotgun (WGS) entry which is preliminary data.</text>
</comment>
<evidence type="ECO:0000313" key="2">
    <source>
        <dbReference type="EMBL" id="KGH31232.1"/>
    </source>
</evidence>